<feature type="transmembrane region" description="Helical" evidence="19">
    <location>
        <begin position="141"/>
        <end position="162"/>
    </location>
</feature>
<dbReference type="Proteomes" id="UP000326202">
    <property type="component" value="Chromosome"/>
</dbReference>
<evidence type="ECO:0000256" key="15">
    <source>
        <dbReference type="ARBA" id="ARBA00023136"/>
    </source>
</evidence>
<feature type="transmembrane region" description="Helical" evidence="19">
    <location>
        <begin position="116"/>
        <end position="135"/>
    </location>
</feature>
<keyword evidence="17" id="KW-1208">Phospholipid metabolism</keyword>
<feature type="transmembrane region" description="Helical" evidence="19">
    <location>
        <begin position="182"/>
        <end position="203"/>
    </location>
</feature>
<evidence type="ECO:0000256" key="2">
    <source>
        <dbReference type="ARBA" id="ARBA00004651"/>
    </source>
</evidence>
<evidence type="ECO:0000256" key="3">
    <source>
        <dbReference type="ARBA" id="ARBA00005119"/>
    </source>
</evidence>
<dbReference type="PROSITE" id="PS01315">
    <property type="entry name" value="CDS"/>
    <property type="match status" value="1"/>
</dbReference>
<comment type="subcellular location">
    <subcellularLocation>
        <location evidence="2">Cell membrane</location>
        <topology evidence="2">Multi-pass membrane protein</topology>
    </subcellularLocation>
</comment>
<dbReference type="PANTHER" id="PTHR46382">
    <property type="entry name" value="PHOSPHATIDATE CYTIDYLYLTRANSFERASE"/>
    <property type="match status" value="1"/>
</dbReference>
<keyword evidence="11 18" id="KW-0812">Transmembrane</keyword>
<feature type="transmembrane region" description="Helical" evidence="19">
    <location>
        <begin position="59"/>
        <end position="84"/>
    </location>
</feature>
<name>A0A5J6MI51_9PROT</name>
<dbReference type="EC" id="2.7.7.41" evidence="6 18"/>
<keyword evidence="16" id="KW-0594">Phospholipid biosynthesis</keyword>
<keyword evidence="15 19" id="KW-0472">Membrane</keyword>
<keyword evidence="12 18" id="KW-0548">Nucleotidyltransferase</keyword>
<comment type="similarity">
    <text evidence="5 18">Belongs to the CDS family.</text>
</comment>
<evidence type="ECO:0000256" key="16">
    <source>
        <dbReference type="ARBA" id="ARBA00023209"/>
    </source>
</evidence>
<protein>
    <recommendedName>
        <fullName evidence="7 18">Phosphatidate cytidylyltransferase</fullName>
        <ecNumber evidence="6 18">2.7.7.41</ecNumber>
    </recommendedName>
</protein>
<dbReference type="GO" id="GO:0005886">
    <property type="term" value="C:plasma membrane"/>
    <property type="evidence" value="ECO:0007669"/>
    <property type="project" value="UniProtKB-SubCell"/>
</dbReference>
<dbReference type="InterPro" id="IPR000374">
    <property type="entry name" value="PC_trans"/>
</dbReference>
<evidence type="ECO:0000256" key="4">
    <source>
        <dbReference type="ARBA" id="ARBA00005189"/>
    </source>
</evidence>
<keyword evidence="13 19" id="KW-1133">Transmembrane helix</keyword>
<dbReference type="EMBL" id="CP042906">
    <property type="protein sequence ID" value="QEX17158.1"/>
    <property type="molecule type" value="Genomic_DNA"/>
</dbReference>
<evidence type="ECO:0000256" key="17">
    <source>
        <dbReference type="ARBA" id="ARBA00023264"/>
    </source>
</evidence>
<keyword evidence="10 18" id="KW-0808">Transferase</keyword>
<evidence type="ECO:0000256" key="7">
    <source>
        <dbReference type="ARBA" id="ARBA00019373"/>
    </source>
</evidence>
<reference evidence="20 21" key="1">
    <citation type="submission" date="2019-08" db="EMBL/GenBank/DDBJ databases">
        <title>Hyperibacter terrae gen. nov., sp. nov. and Hyperibacter viscosus sp. nov., two new members in the family Rhodospirillaceae isolated from the rhizosphere of Hypericum perforatum.</title>
        <authorList>
            <person name="Noviana Z."/>
        </authorList>
    </citation>
    <scope>NUCLEOTIDE SEQUENCE [LARGE SCALE GENOMIC DNA]</scope>
    <source>
        <strain evidence="20 21">R5913</strain>
    </source>
</reference>
<comment type="pathway">
    <text evidence="3 18">Phospholipid metabolism; CDP-diacylglycerol biosynthesis; CDP-diacylglycerol from sn-glycerol 3-phosphate: step 3/3.</text>
</comment>
<feature type="transmembrane region" description="Helical" evidence="19">
    <location>
        <begin position="20"/>
        <end position="47"/>
    </location>
</feature>
<evidence type="ECO:0000256" key="12">
    <source>
        <dbReference type="ARBA" id="ARBA00022695"/>
    </source>
</evidence>
<dbReference type="UniPathway" id="UPA00557">
    <property type="reaction ID" value="UER00614"/>
</dbReference>
<evidence type="ECO:0000256" key="13">
    <source>
        <dbReference type="ARBA" id="ARBA00022989"/>
    </source>
</evidence>
<evidence type="ECO:0000256" key="8">
    <source>
        <dbReference type="ARBA" id="ARBA00022475"/>
    </source>
</evidence>
<gene>
    <name evidence="20" type="ORF">FRZ44_24540</name>
</gene>
<feature type="transmembrane region" description="Helical" evidence="19">
    <location>
        <begin position="90"/>
        <end position="109"/>
    </location>
</feature>
<evidence type="ECO:0000313" key="20">
    <source>
        <dbReference type="EMBL" id="QEX17158.1"/>
    </source>
</evidence>
<evidence type="ECO:0000256" key="1">
    <source>
        <dbReference type="ARBA" id="ARBA00001698"/>
    </source>
</evidence>
<keyword evidence="14" id="KW-0443">Lipid metabolism</keyword>
<proteinExistence type="inferred from homology"/>
<dbReference type="Pfam" id="PF01148">
    <property type="entry name" value="CTP_transf_1"/>
    <property type="match status" value="1"/>
</dbReference>
<dbReference type="PANTHER" id="PTHR46382:SF1">
    <property type="entry name" value="PHOSPHATIDATE CYTIDYLYLTRANSFERASE"/>
    <property type="match status" value="1"/>
</dbReference>
<dbReference type="RefSeq" id="WP_225308662.1">
    <property type="nucleotide sequence ID" value="NZ_CP042906.1"/>
</dbReference>
<comment type="pathway">
    <text evidence="4">Lipid metabolism.</text>
</comment>
<dbReference type="AlphaFoldDB" id="A0A5J6MI51"/>
<evidence type="ECO:0000256" key="14">
    <source>
        <dbReference type="ARBA" id="ARBA00023098"/>
    </source>
</evidence>
<evidence type="ECO:0000256" key="5">
    <source>
        <dbReference type="ARBA" id="ARBA00010185"/>
    </source>
</evidence>
<evidence type="ECO:0000256" key="9">
    <source>
        <dbReference type="ARBA" id="ARBA00022516"/>
    </source>
</evidence>
<keyword evidence="9" id="KW-0444">Lipid biosynthesis</keyword>
<evidence type="ECO:0000256" key="19">
    <source>
        <dbReference type="SAM" id="Phobius"/>
    </source>
</evidence>
<comment type="catalytic activity">
    <reaction evidence="1 18">
        <text>a 1,2-diacyl-sn-glycero-3-phosphate + CTP + H(+) = a CDP-1,2-diacyl-sn-glycerol + diphosphate</text>
        <dbReference type="Rhea" id="RHEA:16229"/>
        <dbReference type="ChEBI" id="CHEBI:15378"/>
        <dbReference type="ChEBI" id="CHEBI:33019"/>
        <dbReference type="ChEBI" id="CHEBI:37563"/>
        <dbReference type="ChEBI" id="CHEBI:58332"/>
        <dbReference type="ChEBI" id="CHEBI:58608"/>
        <dbReference type="EC" id="2.7.7.41"/>
    </reaction>
</comment>
<keyword evidence="21" id="KW-1185">Reference proteome</keyword>
<dbReference type="GO" id="GO:0004605">
    <property type="term" value="F:phosphatidate cytidylyltransferase activity"/>
    <property type="evidence" value="ECO:0007669"/>
    <property type="project" value="UniProtKB-EC"/>
</dbReference>
<evidence type="ECO:0000256" key="10">
    <source>
        <dbReference type="ARBA" id="ARBA00022679"/>
    </source>
</evidence>
<evidence type="ECO:0000313" key="21">
    <source>
        <dbReference type="Proteomes" id="UP000326202"/>
    </source>
</evidence>
<evidence type="ECO:0000256" key="6">
    <source>
        <dbReference type="ARBA" id="ARBA00012487"/>
    </source>
</evidence>
<evidence type="ECO:0000256" key="18">
    <source>
        <dbReference type="RuleBase" id="RU003938"/>
    </source>
</evidence>
<organism evidence="20 21">
    <name type="scientific">Hypericibacter terrae</name>
    <dbReference type="NCBI Taxonomy" id="2602015"/>
    <lineage>
        <taxon>Bacteria</taxon>
        <taxon>Pseudomonadati</taxon>
        <taxon>Pseudomonadota</taxon>
        <taxon>Alphaproteobacteria</taxon>
        <taxon>Rhodospirillales</taxon>
        <taxon>Dongiaceae</taxon>
        <taxon>Hypericibacter</taxon>
    </lineage>
</organism>
<dbReference type="KEGG" id="htq:FRZ44_24540"/>
<dbReference type="GO" id="GO:0016024">
    <property type="term" value="P:CDP-diacylglycerol biosynthetic process"/>
    <property type="evidence" value="ECO:0007669"/>
    <property type="project" value="UniProtKB-UniPathway"/>
</dbReference>
<sequence length="282" mass="28691">MTSPAAPGATSAAHSLARRIVAALIMMPVVLGALWLGHPYWTILVAIAAGMMAWEWRRLTAAGAVGAIGWAMMALAALAVLLTGFGEVRLALWVLGVGGSLLGLAAGLGESPAGGGWAWLGTLYAGLPSLALVWLRDDPASGLATLLWLLFLVWAIDTAAYAAGKLIGGPKLVPRISPSKTWAGLAGGAAGAAIIGYLAARWTGLPDPWLLTGLSLLLALAEQAGDLFESAVKRRFGVKDSSGLIPGHGGILDRVDGLVAVALIVAGFALWGGGSPLAVWAP</sequence>
<evidence type="ECO:0000256" key="11">
    <source>
        <dbReference type="ARBA" id="ARBA00022692"/>
    </source>
</evidence>
<feature type="transmembrane region" description="Helical" evidence="19">
    <location>
        <begin position="258"/>
        <end position="281"/>
    </location>
</feature>
<accession>A0A5J6MI51</accession>
<keyword evidence="8" id="KW-1003">Cell membrane</keyword>